<dbReference type="InterPro" id="IPR053141">
    <property type="entry name" value="Mycobact_SerProt_Inhib_Rv3364c"/>
</dbReference>
<proteinExistence type="predicted"/>
<dbReference type="KEGG" id="scy:SCATT_p12650"/>
<dbReference type="SUPFAM" id="SSF103196">
    <property type="entry name" value="Roadblock/LC7 domain"/>
    <property type="match status" value="1"/>
</dbReference>
<dbReference type="PANTHER" id="PTHR36222">
    <property type="entry name" value="SERINE PROTEASE INHIBITOR RV3364C"/>
    <property type="match status" value="1"/>
</dbReference>
<dbReference type="HOGENOM" id="CLU_094585_2_1_11"/>
<protein>
    <recommendedName>
        <fullName evidence="1">Roadblock/LAMTOR2 domain-containing protein</fullName>
    </recommendedName>
</protein>
<dbReference type="AlphaFoldDB" id="G8XFB6"/>
<dbReference type="SMART" id="SM00960">
    <property type="entry name" value="Robl_LC7"/>
    <property type="match status" value="1"/>
</dbReference>
<dbReference type="EMBL" id="CP003229">
    <property type="protein sequence ID" value="AEW99458.1"/>
    <property type="molecule type" value="Genomic_DNA"/>
</dbReference>
<keyword evidence="2" id="KW-0614">Plasmid</keyword>
<dbReference type="RefSeq" id="WP_014627018.1">
    <property type="nucleotide sequence ID" value="NC_016113.1"/>
</dbReference>
<evidence type="ECO:0000259" key="1">
    <source>
        <dbReference type="SMART" id="SM00960"/>
    </source>
</evidence>
<accession>G8XFB6</accession>
<dbReference type="OrthoDB" id="4568655at2"/>
<dbReference type="Proteomes" id="UP000007842">
    <property type="component" value="Plasmid pSCATT"/>
</dbReference>
<dbReference type="InterPro" id="IPR004942">
    <property type="entry name" value="Roadblock/LAMTOR2_dom"/>
</dbReference>
<dbReference type="PATRIC" id="fig|1003195.29.peg.7064"/>
<dbReference type="PANTHER" id="PTHR36222:SF1">
    <property type="entry name" value="SERINE PROTEASE INHIBITOR RV3364C"/>
    <property type="match status" value="1"/>
</dbReference>
<dbReference type="Gene3D" id="3.30.450.30">
    <property type="entry name" value="Dynein light chain 2a, cytoplasmic"/>
    <property type="match status" value="1"/>
</dbReference>
<evidence type="ECO:0000313" key="2">
    <source>
        <dbReference type="EMBL" id="AEW99458.1"/>
    </source>
</evidence>
<keyword evidence="3" id="KW-1185">Reference proteome</keyword>
<sequence length="137" mass="14572">MKPDLSWVLNDVLQVPGARHAILVSADGLLMERSSDIGRDAAETNAAAMSSMQSLSRAVAPFVEGKSSGEFGNWRQTLVEYDHGWVFLIAAGSGAYLAVSAAPDVDMEAMSFRMQQQVSALGKAMTSPVRRNPGIGS</sequence>
<dbReference type="Pfam" id="PF03259">
    <property type="entry name" value="Robl_LC7"/>
    <property type="match status" value="1"/>
</dbReference>
<reference evidence="3" key="1">
    <citation type="submission" date="2011-12" db="EMBL/GenBank/DDBJ databases">
        <title>Complete genome sequence of Streptomyces cattleya strain DSM 46488.</title>
        <authorList>
            <person name="Ou H.-Y."/>
            <person name="Li P."/>
            <person name="Zhao C."/>
            <person name="O'Hagan D."/>
            <person name="Deng Z."/>
        </authorList>
    </citation>
    <scope>NUCLEOTIDE SEQUENCE [LARGE SCALE GENOMIC DNA]</scope>
    <source>
        <strain evidence="3">ATCC 35852 / DSM 46488 / JCM 4925 / NBRC 14057 / NRRL 8057</strain>
        <plasmid evidence="3">Plasmid pSCATT</plasmid>
    </source>
</reference>
<organism evidence="2 3">
    <name type="scientific">Streptantibioticus cattleyicolor (strain ATCC 35852 / DSM 46488 / JCM 4925 / NBRC 14057 / NRRL 8057)</name>
    <name type="common">Streptomyces cattleya</name>
    <dbReference type="NCBI Taxonomy" id="1003195"/>
    <lineage>
        <taxon>Bacteria</taxon>
        <taxon>Bacillati</taxon>
        <taxon>Actinomycetota</taxon>
        <taxon>Actinomycetes</taxon>
        <taxon>Kitasatosporales</taxon>
        <taxon>Streptomycetaceae</taxon>
        <taxon>Streptantibioticus</taxon>
    </lineage>
</organism>
<evidence type="ECO:0000313" key="3">
    <source>
        <dbReference type="Proteomes" id="UP000007842"/>
    </source>
</evidence>
<gene>
    <name evidence="2" type="ordered locus">SCATT_p12650</name>
</gene>
<feature type="domain" description="Roadblock/LAMTOR2" evidence="1">
    <location>
        <begin position="6"/>
        <end position="101"/>
    </location>
</feature>
<name>G8XFB6_STREN</name>
<geneLocation type="plasmid" evidence="2 3">
    <name>pSCATT</name>
</geneLocation>